<evidence type="ECO:0000313" key="16">
    <source>
        <dbReference type="EMBL" id="CEF41056.1"/>
    </source>
</evidence>
<keyword evidence="10 13" id="KW-0443">Lipid metabolism</keyword>
<evidence type="ECO:0000256" key="4">
    <source>
        <dbReference type="ARBA" id="ARBA00022723"/>
    </source>
</evidence>
<dbReference type="GO" id="GO:0003989">
    <property type="term" value="F:acetyl-CoA carboxylase activity"/>
    <property type="evidence" value="ECO:0007669"/>
    <property type="project" value="InterPro"/>
</dbReference>
<organism evidence="16 17">
    <name type="scientific">Acetobacter senegalensis</name>
    <dbReference type="NCBI Taxonomy" id="446692"/>
    <lineage>
        <taxon>Bacteria</taxon>
        <taxon>Pseudomonadati</taxon>
        <taxon>Pseudomonadota</taxon>
        <taxon>Alphaproteobacteria</taxon>
        <taxon>Acetobacterales</taxon>
        <taxon>Acetobacteraceae</taxon>
        <taxon>Acetobacter</taxon>
    </lineage>
</organism>
<dbReference type="HAMAP" id="MF_01395">
    <property type="entry name" value="AcetylCoA_CT_beta"/>
    <property type="match status" value="1"/>
</dbReference>
<dbReference type="InterPro" id="IPR029045">
    <property type="entry name" value="ClpP/crotonase-like_dom_sf"/>
</dbReference>
<feature type="binding site" evidence="13">
    <location>
        <position position="28"/>
    </location>
    <ligand>
        <name>Zn(2+)</name>
        <dbReference type="ChEBI" id="CHEBI:29105"/>
    </ligand>
</feature>
<dbReference type="PANTHER" id="PTHR42995">
    <property type="entry name" value="ACETYL-COENZYME A CARBOXYLASE CARBOXYL TRANSFERASE SUBUNIT BETA, CHLOROPLASTIC"/>
    <property type="match status" value="1"/>
</dbReference>
<dbReference type="NCBIfam" id="TIGR00515">
    <property type="entry name" value="accD"/>
    <property type="match status" value="1"/>
</dbReference>
<comment type="pathway">
    <text evidence="13">Lipid metabolism; malonyl-CoA biosynthesis; malonyl-CoA from acetyl-CoA: step 1/1.</text>
</comment>
<feature type="region of interest" description="Disordered" evidence="14">
    <location>
        <begin position="285"/>
        <end position="306"/>
    </location>
</feature>
<keyword evidence="8 13" id="KW-0862">Zinc</keyword>
<evidence type="ECO:0000256" key="8">
    <source>
        <dbReference type="ARBA" id="ARBA00022833"/>
    </source>
</evidence>
<evidence type="ECO:0000256" key="11">
    <source>
        <dbReference type="ARBA" id="ARBA00023160"/>
    </source>
</evidence>
<dbReference type="EC" id="2.1.3.15" evidence="13"/>
<feature type="compositionally biased region" description="Low complexity" evidence="14">
    <location>
        <begin position="296"/>
        <end position="306"/>
    </location>
</feature>
<keyword evidence="6 13" id="KW-0863">Zinc-finger</keyword>
<comment type="cofactor">
    <cofactor evidence="13">
        <name>Zn(2+)</name>
        <dbReference type="ChEBI" id="CHEBI:29105"/>
    </cofactor>
    <text evidence="13">Binds 1 zinc ion per subunit.</text>
</comment>
<feature type="zinc finger region" description="C4-type" evidence="13">
    <location>
        <begin position="28"/>
        <end position="50"/>
    </location>
</feature>
<comment type="catalytic activity">
    <reaction evidence="13">
        <text>N(6)-carboxybiotinyl-L-lysyl-[protein] + acetyl-CoA = N(6)-biotinyl-L-lysyl-[protein] + malonyl-CoA</text>
        <dbReference type="Rhea" id="RHEA:54728"/>
        <dbReference type="Rhea" id="RHEA-COMP:10505"/>
        <dbReference type="Rhea" id="RHEA-COMP:10506"/>
        <dbReference type="ChEBI" id="CHEBI:57288"/>
        <dbReference type="ChEBI" id="CHEBI:57384"/>
        <dbReference type="ChEBI" id="CHEBI:83144"/>
        <dbReference type="ChEBI" id="CHEBI:83145"/>
        <dbReference type="EC" id="2.1.3.15"/>
    </reaction>
</comment>
<dbReference type="GO" id="GO:0009329">
    <property type="term" value="C:acetate CoA-transferase complex"/>
    <property type="evidence" value="ECO:0007669"/>
    <property type="project" value="TreeGrafter"/>
</dbReference>
<evidence type="ECO:0000313" key="17">
    <source>
        <dbReference type="Proteomes" id="UP000056109"/>
    </source>
</evidence>
<dbReference type="GO" id="GO:0016743">
    <property type="term" value="F:carboxyl- or carbamoyltransferase activity"/>
    <property type="evidence" value="ECO:0007669"/>
    <property type="project" value="UniProtKB-UniRule"/>
</dbReference>
<name>A0A0U5EVZ2_9PROT</name>
<dbReference type="InterPro" id="IPR011762">
    <property type="entry name" value="COA_CT_N"/>
</dbReference>
<evidence type="ECO:0000256" key="6">
    <source>
        <dbReference type="ARBA" id="ARBA00022771"/>
    </source>
</evidence>
<dbReference type="Pfam" id="PF01039">
    <property type="entry name" value="Carboxyl_trans"/>
    <property type="match status" value="1"/>
</dbReference>
<evidence type="ECO:0000256" key="5">
    <source>
        <dbReference type="ARBA" id="ARBA00022741"/>
    </source>
</evidence>
<dbReference type="Gene3D" id="3.90.226.10">
    <property type="entry name" value="2-enoyl-CoA Hydratase, Chain A, domain 1"/>
    <property type="match status" value="1"/>
</dbReference>
<dbReference type="Proteomes" id="UP000056109">
    <property type="component" value="Chromosome I"/>
</dbReference>
<evidence type="ECO:0000256" key="14">
    <source>
        <dbReference type="SAM" id="MobiDB-lite"/>
    </source>
</evidence>
<dbReference type="InterPro" id="IPR041010">
    <property type="entry name" value="Znf-ACC"/>
</dbReference>
<dbReference type="GO" id="GO:0006633">
    <property type="term" value="P:fatty acid biosynthetic process"/>
    <property type="evidence" value="ECO:0007669"/>
    <property type="project" value="UniProtKB-KW"/>
</dbReference>
<protein>
    <recommendedName>
        <fullName evidence="13">Acetyl-coenzyme A carboxylase carboxyl transferase subunit beta</fullName>
        <shortName evidence="13">ACCase subunit beta</shortName>
        <shortName evidence="13">Acetyl-CoA carboxylase carboxyltransferase subunit beta</shortName>
        <ecNumber evidence="13">2.1.3.15</ecNumber>
    </recommendedName>
</protein>
<keyword evidence="3 13" id="KW-0808">Transferase</keyword>
<keyword evidence="16" id="KW-0436">Ligase</keyword>
<evidence type="ECO:0000259" key="15">
    <source>
        <dbReference type="PROSITE" id="PS50980"/>
    </source>
</evidence>
<keyword evidence="9 13" id="KW-0067">ATP-binding</keyword>
<keyword evidence="11 13" id="KW-0275">Fatty acid biosynthesis</keyword>
<dbReference type="PRINTS" id="PR01070">
    <property type="entry name" value="ACCCTRFRASEB"/>
</dbReference>
<dbReference type="Pfam" id="PF17848">
    <property type="entry name" value="Zn_ribbon_ACC"/>
    <property type="match status" value="1"/>
</dbReference>
<evidence type="ECO:0000256" key="7">
    <source>
        <dbReference type="ARBA" id="ARBA00022832"/>
    </source>
</evidence>
<dbReference type="RefSeq" id="WP_058987764.1">
    <property type="nucleotide sequence ID" value="NZ_JAIMFQ010000004.1"/>
</dbReference>
<keyword evidence="13" id="KW-0963">Cytoplasm</keyword>
<evidence type="ECO:0000256" key="13">
    <source>
        <dbReference type="HAMAP-Rule" id="MF_01395"/>
    </source>
</evidence>
<keyword evidence="2 13" id="KW-0444">Lipid biosynthesis</keyword>
<accession>A0A0U5EVZ2</accession>
<feature type="binding site" evidence="13">
    <location>
        <position position="31"/>
    </location>
    <ligand>
        <name>Zn(2+)</name>
        <dbReference type="ChEBI" id="CHEBI:29105"/>
    </ligand>
</feature>
<evidence type="ECO:0000256" key="9">
    <source>
        <dbReference type="ARBA" id="ARBA00022840"/>
    </source>
</evidence>
<comment type="subunit">
    <text evidence="13">Acetyl-CoA carboxylase is a heterohexamer composed of biotin carboxyl carrier protein (AccB), biotin carboxylase (AccC) and two subunits each of ACCase subunit alpha (AccA) and ACCase subunit beta (AccD).</text>
</comment>
<keyword evidence="7 13" id="KW-0276">Fatty acid metabolism</keyword>
<dbReference type="KEGG" id="asz:ASN_1716"/>
<comment type="similarity">
    <text evidence="13">Belongs to the AccD/PCCB family.</text>
</comment>
<gene>
    <name evidence="13 16" type="primary">accD</name>
    <name evidence="16" type="ORF">ASN_1716</name>
</gene>
<dbReference type="InterPro" id="IPR000438">
    <property type="entry name" value="Acetyl_CoA_COase_Trfase_b_su"/>
</dbReference>
<dbReference type="EMBL" id="LN606600">
    <property type="protein sequence ID" value="CEF41056.1"/>
    <property type="molecule type" value="Genomic_DNA"/>
</dbReference>
<evidence type="ECO:0000256" key="1">
    <source>
        <dbReference type="ARBA" id="ARBA00004496"/>
    </source>
</evidence>
<evidence type="ECO:0000256" key="3">
    <source>
        <dbReference type="ARBA" id="ARBA00022679"/>
    </source>
</evidence>
<dbReference type="PATRIC" id="fig|446692.3.peg.1751"/>
<dbReference type="GO" id="GO:0005524">
    <property type="term" value="F:ATP binding"/>
    <property type="evidence" value="ECO:0007669"/>
    <property type="project" value="UniProtKB-KW"/>
</dbReference>
<dbReference type="AlphaFoldDB" id="A0A0U5EVZ2"/>
<dbReference type="GeneID" id="34782771"/>
<evidence type="ECO:0000256" key="12">
    <source>
        <dbReference type="ARBA" id="ARBA00025280"/>
    </source>
</evidence>
<feature type="domain" description="CoA carboxyltransferase N-terminal" evidence="15">
    <location>
        <begin position="24"/>
        <end position="293"/>
    </location>
</feature>
<dbReference type="SUPFAM" id="SSF52096">
    <property type="entry name" value="ClpP/crotonase"/>
    <property type="match status" value="1"/>
</dbReference>
<dbReference type="GO" id="GO:2001295">
    <property type="term" value="P:malonyl-CoA biosynthetic process"/>
    <property type="evidence" value="ECO:0007669"/>
    <property type="project" value="UniProtKB-UniRule"/>
</dbReference>
<evidence type="ECO:0000256" key="10">
    <source>
        <dbReference type="ARBA" id="ARBA00023098"/>
    </source>
</evidence>
<keyword evidence="4 13" id="KW-0479">Metal-binding</keyword>
<feature type="binding site" evidence="13">
    <location>
        <position position="47"/>
    </location>
    <ligand>
        <name>Zn(2+)</name>
        <dbReference type="ChEBI" id="CHEBI:29105"/>
    </ligand>
</feature>
<evidence type="ECO:0000256" key="2">
    <source>
        <dbReference type="ARBA" id="ARBA00022516"/>
    </source>
</evidence>
<comment type="subcellular location">
    <subcellularLocation>
        <location evidence="1 13">Cytoplasm</location>
    </subcellularLocation>
</comment>
<comment type="function">
    <text evidence="12 13">Component of the acetyl coenzyme A carboxylase (ACC) complex. Biotin carboxylase (BC) catalyzes the carboxylation of biotin on its carrier protein (BCCP) and then the CO(2) group is transferred by the transcarboxylase to acetyl-CoA to form malonyl-CoA.</text>
</comment>
<dbReference type="UniPathway" id="UPA00655">
    <property type="reaction ID" value="UER00711"/>
</dbReference>
<keyword evidence="5 13" id="KW-0547">Nucleotide-binding</keyword>
<sequence>MSWITEYVRPKIRGLLRREVPDNLWTNCESCSQMILTKELHKNLNVCPHCGHHMKAPVTERLEWTFDNGEFTRIELPSAPVDPLGFRDQKKYTDRLKDARAKSHVDESLVVAHGSIGGHPTVVAVMAFEFMAGTMGAAFGERFVAAARLAVLQKSPLVVFTASGGARMQEGAISLMQMPRTTIAVQMLKEAGLPYIVVLTNPTTGGVTASFAMLGDVQIAEPNALIGFAGPRVIQDTVREKLPEGFQRSEYLLDHGMLDMVVVRKDMRATLGRVIGLLTRAPVGAEKSAPDRPAPVEEAPTAAPSV</sequence>
<keyword evidence="17" id="KW-1185">Reference proteome</keyword>
<dbReference type="InterPro" id="IPR034733">
    <property type="entry name" value="AcCoA_carboxyl_beta"/>
</dbReference>
<proteinExistence type="inferred from homology"/>
<dbReference type="PROSITE" id="PS50980">
    <property type="entry name" value="COA_CT_NTER"/>
    <property type="match status" value="1"/>
</dbReference>
<reference evidence="17" key="1">
    <citation type="submission" date="2014-09" db="EMBL/GenBank/DDBJ databases">
        <authorList>
            <person name="Illeghems K.G."/>
        </authorList>
    </citation>
    <scope>NUCLEOTIDE SEQUENCE [LARGE SCALE GENOMIC DNA]</scope>
    <source>
        <strain evidence="17">108B</strain>
    </source>
</reference>
<feature type="binding site" evidence="13">
    <location>
        <position position="50"/>
    </location>
    <ligand>
        <name>Zn(2+)</name>
        <dbReference type="ChEBI" id="CHEBI:29105"/>
    </ligand>
</feature>
<dbReference type="PANTHER" id="PTHR42995:SF5">
    <property type="entry name" value="ACETYL-COENZYME A CARBOXYLASE CARBOXYL TRANSFERASE SUBUNIT BETA, CHLOROPLASTIC"/>
    <property type="match status" value="1"/>
</dbReference>
<dbReference type="GO" id="GO:0008270">
    <property type="term" value="F:zinc ion binding"/>
    <property type="evidence" value="ECO:0007669"/>
    <property type="project" value="UniProtKB-UniRule"/>
</dbReference>